<proteinExistence type="predicted"/>
<name>A0A2Z4G9J9_9BACT</name>
<evidence type="ECO:0000313" key="2">
    <source>
        <dbReference type="Proteomes" id="UP000249873"/>
    </source>
</evidence>
<dbReference type="AlphaFoldDB" id="A0A2Z4G9J9"/>
<dbReference type="RefSeq" id="WP_111371011.1">
    <property type="nucleotide sequence ID" value="NZ_CP029480.1"/>
</dbReference>
<organism evidence="1 2">
    <name type="scientific">Arcticibacterium luteifluviistationis</name>
    <dbReference type="NCBI Taxonomy" id="1784714"/>
    <lineage>
        <taxon>Bacteria</taxon>
        <taxon>Pseudomonadati</taxon>
        <taxon>Bacteroidota</taxon>
        <taxon>Cytophagia</taxon>
        <taxon>Cytophagales</taxon>
        <taxon>Leadbetterellaceae</taxon>
        <taxon>Arcticibacterium</taxon>
    </lineage>
</organism>
<evidence type="ECO:0008006" key="3">
    <source>
        <dbReference type="Google" id="ProtNLM"/>
    </source>
</evidence>
<dbReference type="KEGG" id="als:DJ013_06900"/>
<protein>
    <recommendedName>
        <fullName evidence="3">Peptidase S74 domain-containing protein</fullName>
    </recommendedName>
</protein>
<accession>A0A2Z4G9J9</accession>
<evidence type="ECO:0000313" key="1">
    <source>
        <dbReference type="EMBL" id="AWV97909.1"/>
    </source>
</evidence>
<sequence>MNLKLQKGVVLTVLLAGLMLANKQVKAQNSGGVGIGTTLPDNSAILDLSSKNKGLLLPRMSLKERAAIVEPAKGLIVYQTNFMSGLYVYDGKNWSNINQSEARLTAEDTSIWSTFGNAGLSADDNFIGTTDDTPLVFKVNNYKSGLIDPERGNLFLGYRSGQNSAAYNSVVLGSLAMQKANTSGNNIALGFQSMFNNESGGHNIGIGTGSLVSNIAGNNNVAIGSLSGYKATGSSNVFLGFQSGYSEQGSNKLVVSNDANRTPLIYGDFLQGKIGFNTQELTSTVNINSNEANSSGLRFLKLNSQSPAANSTGKVLTVNANGEVVLTSDMVGEAAPTLWNINGDILENSNEGLVNIKNNLNVAGSLYSNKLSIGSGGLTLPFENQSNKILGLDNAGNVVTVDMPTVSSGGSSGSSDHWYVDGAGDLISTIGNSNRVHMFGMSLGWGGIKFKELNATYENPFPSNGLALSLDEFGNMILTKNSDGGTGASSGSGDSKWSQSGNIIFTPQDNKVAIGSGLQTLPDGYLLYVKKGILAERVRVAVATSSKWADYVFKDDYNLMPLHEVEKFIIENEHLPNVPSADEVADAGIDMAEMAAKQMEKIEELTLYLIDANKRIEKLEKKIATLE</sequence>
<dbReference type="OrthoDB" id="658938at2"/>
<gene>
    <name evidence="1" type="ORF">DJ013_06900</name>
</gene>
<reference evidence="1 2" key="1">
    <citation type="submission" date="2018-05" db="EMBL/GenBank/DDBJ databases">
        <title>Complete genome sequence of Arcticibacterium luteifluviistationis SM1504T, a cytophagaceae bacterium isolated from Arctic surface seawater.</title>
        <authorList>
            <person name="Li Y."/>
            <person name="Qin Q.-L."/>
        </authorList>
    </citation>
    <scope>NUCLEOTIDE SEQUENCE [LARGE SCALE GENOMIC DNA]</scope>
    <source>
        <strain evidence="1 2">SM1504</strain>
    </source>
</reference>
<keyword evidence="2" id="KW-1185">Reference proteome</keyword>
<dbReference type="Proteomes" id="UP000249873">
    <property type="component" value="Chromosome"/>
</dbReference>
<dbReference type="EMBL" id="CP029480">
    <property type="protein sequence ID" value="AWV97909.1"/>
    <property type="molecule type" value="Genomic_DNA"/>
</dbReference>